<reference evidence="2 3" key="1">
    <citation type="submission" date="2018-10" db="EMBL/GenBank/DDBJ databases">
        <title>Butyricimonas faecalis sp. nov., isolated from human faeces and emended description of the genus Butyricimonas.</title>
        <authorList>
            <person name="Le Roy T."/>
            <person name="Van der Smissen P."/>
            <person name="Paquot A."/>
            <person name="Delzenne N."/>
            <person name="Muccioli G."/>
            <person name="Collet J.-F."/>
            <person name="Cani P.D."/>
        </authorList>
    </citation>
    <scope>NUCLEOTIDE SEQUENCE [LARGE SCALE GENOMIC DNA]</scope>
    <source>
        <strain evidence="2 3">H184</strain>
    </source>
</reference>
<dbReference type="Proteomes" id="UP000270673">
    <property type="component" value="Chromosome"/>
</dbReference>
<organism evidence="2 3">
    <name type="scientific">Butyricimonas faecalis</name>
    <dbReference type="NCBI Taxonomy" id="2093856"/>
    <lineage>
        <taxon>Bacteria</taxon>
        <taxon>Pseudomonadati</taxon>
        <taxon>Bacteroidota</taxon>
        <taxon>Bacteroidia</taxon>
        <taxon>Bacteroidales</taxon>
        <taxon>Odoribacteraceae</taxon>
        <taxon>Butyricimonas</taxon>
    </lineage>
</organism>
<dbReference type="OrthoDB" id="736810at2"/>
<dbReference type="Pfam" id="PF08534">
    <property type="entry name" value="Redoxin"/>
    <property type="match status" value="1"/>
</dbReference>
<dbReference type="GO" id="GO:0016491">
    <property type="term" value="F:oxidoreductase activity"/>
    <property type="evidence" value="ECO:0007669"/>
    <property type="project" value="InterPro"/>
</dbReference>
<protein>
    <submittedName>
        <fullName evidence="2">TlpA family protein disulfide reductase</fullName>
    </submittedName>
</protein>
<dbReference type="InterPro" id="IPR050553">
    <property type="entry name" value="Thioredoxin_ResA/DsbE_sf"/>
</dbReference>
<evidence type="ECO:0000259" key="1">
    <source>
        <dbReference type="PROSITE" id="PS51352"/>
    </source>
</evidence>
<gene>
    <name evidence="2" type="ORF">D8S85_00270</name>
</gene>
<proteinExistence type="predicted"/>
<dbReference type="Gene3D" id="3.40.30.10">
    <property type="entry name" value="Glutaredoxin"/>
    <property type="match status" value="1"/>
</dbReference>
<dbReference type="AlphaFoldDB" id="A0A3S9VNK9"/>
<evidence type="ECO:0000313" key="3">
    <source>
        <dbReference type="Proteomes" id="UP000270673"/>
    </source>
</evidence>
<dbReference type="KEGG" id="buy:D8S85_00270"/>
<dbReference type="PANTHER" id="PTHR42852">
    <property type="entry name" value="THIOL:DISULFIDE INTERCHANGE PROTEIN DSBE"/>
    <property type="match status" value="1"/>
</dbReference>
<dbReference type="InterPro" id="IPR036249">
    <property type="entry name" value="Thioredoxin-like_sf"/>
</dbReference>
<dbReference type="PANTHER" id="PTHR42852:SF13">
    <property type="entry name" value="PROTEIN DIPZ"/>
    <property type="match status" value="1"/>
</dbReference>
<dbReference type="CDD" id="cd02966">
    <property type="entry name" value="TlpA_like_family"/>
    <property type="match status" value="1"/>
</dbReference>
<dbReference type="InterPro" id="IPR013766">
    <property type="entry name" value="Thioredoxin_domain"/>
</dbReference>
<dbReference type="EMBL" id="CP032819">
    <property type="protein sequence ID" value="AZS28136.1"/>
    <property type="molecule type" value="Genomic_DNA"/>
</dbReference>
<evidence type="ECO:0000313" key="2">
    <source>
        <dbReference type="EMBL" id="AZS28136.1"/>
    </source>
</evidence>
<sequence>MESGILDNVKSLLDMSLSDDAVFASMEVFNAAFVAEKISTAEKEEIRQKVLKQYTGLLSTERYSEGRRRARVELAIQYLEGPYATGTLVGNKAPELDFLWMSSGEEKSLDDLKGRVVILDFWATKCGPCIGIMPNMRVLTKRYVGYPVEIIGVTSVMGYHVDVKNGKTIQTKGNSEYEFELMRTFMKDQNINWRVAFTKQNVMNMEYGVLDIPHIVIIDAEGNVRYNGVDPFSAPYHKADLIDGLLKEAGLRCPATPMEKTDYSKKLNE</sequence>
<keyword evidence="3" id="KW-1185">Reference proteome</keyword>
<dbReference type="InterPro" id="IPR013740">
    <property type="entry name" value="Redoxin"/>
</dbReference>
<name>A0A3S9VNK9_9BACT</name>
<accession>A0A3S9VNK9</accession>
<dbReference type="PROSITE" id="PS51352">
    <property type="entry name" value="THIOREDOXIN_2"/>
    <property type="match status" value="1"/>
</dbReference>
<feature type="domain" description="Thioredoxin" evidence="1">
    <location>
        <begin position="87"/>
        <end position="251"/>
    </location>
</feature>
<dbReference type="SUPFAM" id="SSF52833">
    <property type="entry name" value="Thioredoxin-like"/>
    <property type="match status" value="1"/>
</dbReference>